<dbReference type="Pfam" id="PF00027">
    <property type="entry name" value="cNMP_binding"/>
    <property type="match status" value="1"/>
</dbReference>
<reference evidence="3 4" key="1">
    <citation type="submission" date="2014-05" db="EMBL/GenBank/DDBJ databases">
        <title>Novel Listeriaceae from food processing environments.</title>
        <authorList>
            <person name="den Bakker H.C."/>
        </authorList>
    </citation>
    <scope>NUCLEOTIDE SEQUENCE [LARGE SCALE GENOMIC DNA]</scope>
    <source>
        <strain evidence="3 4">FSL A5-0281</strain>
    </source>
</reference>
<dbReference type="Proteomes" id="UP000029844">
    <property type="component" value="Unassembled WGS sequence"/>
</dbReference>
<dbReference type="GeneID" id="58715841"/>
<feature type="domain" description="Cyclic nucleotide-binding" evidence="2">
    <location>
        <begin position="43"/>
        <end position="107"/>
    </location>
</feature>
<dbReference type="RefSeq" id="WP_036082983.1">
    <property type="nucleotide sequence ID" value="NZ_CBCSHQ010000002.1"/>
</dbReference>
<dbReference type="SUPFAM" id="SSF46785">
    <property type="entry name" value="Winged helix' DNA-binding domain"/>
    <property type="match status" value="1"/>
</dbReference>
<dbReference type="OrthoDB" id="7643467at2"/>
<comment type="caution">
    <text evidence="3">The sequence shown here is derived from an EMBL/GenBank/DDBJ whole genome shotgun (WGS) entry which is preliminary data.</text>
</comment>
<sequence length="238" mass="27449">MNNKETNIGLLHAESDISKDFSEIKFRQFIQDDFIFPVQGVKKNYVKQDILIREGADTNDVYFIEQGMVAATLDGNVAVDFFTKNDVIGLSNLTLGSKSDYTFTVLSDEVEVTRYRKENLIEKIMNTQEGYLYHYMHMQNTASRLLARQELLQLPTEERIIFVLLELSEKYGNEVDDKDMLRFPKQINKGRIAQYTNFNASTITTVLQKLQEEACIYPVRSAIFVNTEKLETKLEAIS</sequence>
<evidence type="ECO:0000313" key="3">
    <source>
        <dbReference type="EMBL" id="KGL45423.1"/>
    </source>
</evidence>
<proteinExistence type="predicted"/>
<dbReference type="InterPro" id="IPR000595">
    <property type="entry name" value="cNMP-bd_dom"/>
</dbReference>
<dbReference type="AlphaFoldDB" id="A0A099WLP1"/>
<organism evidence="3 4">
    <name type="scientific">Listeria booriae</name>
    <dbReference type="NCBI Taxonomy" id="1552123"/>
    <lineage>
        <taxon>Bacteria</taxon>
        <taxon>Bacillati</taxon>
        <taxon>Bacillota</taxon>
        <taxon>Bacilli</taxon>
        <taxon>Bacillales</taxon>
        <taxon>Listeriaceae</taxon>
        <taxon>Listeria</taxon>
    </lineage>
</organism>
<evidence type="ECO:0000256" key="1">
    <source>
        <dbReference type="ARBA" id="ARBA00023159"/>
    </source>
</evidence>
<dbReference type="InterPro" id="IPR014710">
    <property type="entry name" value="RmlC-like_jellyroll"/>
</dbReference>
<dbReference type="STRING" id="1552123.EP57_00040"/>
<dbReference type="InterPro" id="IPR018490">
    <property type="entry name" value="cNMP-bd_dom_sf"/>
</dbReference>
<dbReference type="EMBL" id="JNFA01000001">
    <property type="protein sequence ID" value="KGL45423.1"/>
    <property type="molecule type" value="Genomic_DNA"/>
</dbReference>
<protein>
    <recommendedName>
        <fullName evidence="2">Cyclic nucleotide-binding domain-containing protein</fullName>
    </recommendedName>
</protein>
<dbReference type="Gene3D" id="2.60.120.10">
    <property type="entry name" value="Jelly Rolls"/>
    <property type="match status" value="1"/>
</dbReference>
<keyword evidence="4" id="KW-1185">Reference proteome</keyword>
<accession>A0A099WLP1</accession>
<keyword evidence="1" id="KW-0010">Activator</keyword>
<dbReference type="eggNOG" id="COG0664">
    <property type="taxonomic scope" value="Bacteria"/>
</dbReference>
<gene>
    <name evidence="3" type="ORF">EP57_00040</name>
</gene>
<evidence type="ECO:0000259" key="2">
    <source>
        <dbReference type="PROSITE" id="PS50042"/>
    </source>
</evidence>
<evidence type="ECO:0000313" key="4">
    <source>
        <dbReference type="Proteomes" id="UP000029844"/>
    </source>
</evidence>
<dbReference type="PROSITE" id="PS50042">
    <property type="entry name" value="CNMP_BINDING_3"/>
    <property type="match status" value="1"/>
</dbReference>
<dbReference type="SUPFAM" id="SSF51206">
    <property type="entry name" value="cAMP-binding domain-like"/>
    <property type="match status" value="1"/>
</dbReference>
<name>A0A099WLP1_9LIST</name>
<dbReference type="InterPro" id="IPR036390">
    <property type="entry name" value="WH_DNA-bd_sf"/>
</dbReference>